<name>A0ABR2III0_9PEZI</name>
<dbReference type="Proteomes" id="UP001390339">
    <property type="component" value="Unassembled WGS sequence"/>
</dbReference>
<dbReference type="Gene3D" id="3.30.420.40">
    <property type="match status" value="3"/>
</dbReference>
<keyword evidence="5" id="KW-1185">Reference proteome</keyword>
<dbReference type="Gene3D" id="3.30.30.30">
    <property type="match status" value="1"/>
</dbReference>
<evidence type="ECO:0000313" key="4">
    <source>
        <dbReference type="EMBL" id="KAK8863136.1"/>
    </source>
</evidence>
<dbReference type="PANTHER" id="PTHR19375">
    <property type="entry name" value="HEAT SHOCK PROTEIN 70KDA"/>
    <property type="match status" value="1"/>
</dbReference>
<proteinExistence type="inferred from homology"/>
<dbReference type="InterPro" id="IPR043129">
    <property type="entry name" value="ATPase_NBD"/>
</dbReference>
<evidence type="ECO:0000256" key="2">
    <source>
        <dbReference type="ARBA" id="ARBA00022840"/>
    </source>
</evidence>
<dbReference type="SUPFAM" id="SSF53067">
    <property type="entry name" value="Actin-like ATPase domain"/>
    <property type="match status" value="2"/>
</dbReference>
<protein>
    <submittedName>
        <fullName evidence="4">78 kDa glucose-regulated protein like protein</fullName>
    </submittedName>
</protein>
<gene>
    <name evidence="4" type="ORF">PGQ11_009371</name>
</gene>
<dbReference type="Gene3D" id="2.60.34.10">
    <property type="entry name" value="Substrate Binding Domain Of DNAk, Chain A, domain 1"/>
    <property type="match status" value="1"/>
</dbReference>
<reference evidence="4 5" key="1">
    <citation type="journal article" date="2024" name="IMA Fungus">
        <title>Apiospora arundinis, a panoply of carbohydrate-active enzymes and secondary metabolites.</title>
        <authorList>
            <person name="Sorensen T."/>
            <person name="Petersen C."/>
            <person name="Muurmann A.T."/>
            <person name="Christiansen J.V."/>
            <person name="Brundto M.L."/>
            <person name="Overgaard C.K."/>
            <person name="Boysen A.T."/>
            <person name="Wollenberg R.D."/>
            <person name="Larsen T.O."/>
            <person name="Sorensen J.L."/>
            <person name="Nielsen K.L."/>
            <person name="Sondergaard T.E."/>
        </authorList>
    </citation>
    <scope>NUCLEOTIDE SEQUENCE [LARGE SCALE GENOMIC DNA]</scope>
    <source>
        <strain evidence="4 5">AAU 773</strain>
    </source>
</reference>
<evidence type="ECO:0000256" key="1">
    <source>
        <dbReference type="ARBA" id="ARBA00022741"/>
    </source>
</evidence>
<organism evidence="4 5">
    <name type="scientific">Apiospora arundinis</name>
    <dbReference type="NCBI Taxonomy" id="335852"/>
    <lineage>
        <taxon>Eukaryota</taxon>
        <taxon>Fungi</taxon>
        <taxon>Dikarya</taxon>
        <taxon>Ascomycota</taxon>
        <taxon>Pezizomycotina</taxon>
        <taxon>Sordariomycetes</taxon>
        <taxon>Xylariomycetidae</taxon>
        <taxon>Amphisphaeriales</taxon>
        <taxon>Apiosporaceae</taxon>
        <taxon>Apiospora</taxon>
    </lineage>
</organism>
<sequence length="669" mass="73737">MSAPYSQQGCVSHSCDGYGPAVAIDIGDTYARVGYFNLSASEFVIFKDDYGETSIPTCVAFTGSEILVGRDALQYAHTNPEQTICRVGRFLDSYWSSPEDQATLSDLPYQTVEGPQDTVAVQVTIAGQTQTYTTSELLGLLMARLKNLAEENLGQEVKDAVIAVPANFNPDTRRGPSPSPDGHLNGSSYQYMRQAAALAGLYLQRIVRDPISAAVAYGVDKSSSEVQNIVVFDMGGEKLQISVMEVDEDVFDMLGTVSLPIGGRHFNKPVAERLLKQLKKRNDIQTTEITADSMRRLDEEVEMAKRNLSTRMVTRVEIPGFHGHLALNETVTRAKFEELNMNLFQSALKPLKPLLDDANFTIADIDHVFFSGGSSHIPKLRFLLEEFFAGKKLPTMYTDDNVIVGTAVQAALFYDEPAMGCPVEVHPLSIGIETAGKGYSLPVIRSNTIVPTRKSISVKASGLGNLIKITHGERLYAKDNRFLGVLDVYSISDEAETLLLSMDLDANGILDVKVENRETKKQVRTVLPGASDNARDIGLIESMQQDGDKHWDIERPQMDKYKALIDLISFAEAVEHVVWAKLLLPEASRGKDAPMMEVLAAANSASRYAAQDDTAHYTLEQIADRKLGLEKIVRELLVEDLSSIHYQPIYLVGTLSEEVEGYNEGHDEL</sequence>
<dbReference type="InterPro" id="IPR013126">
    <property type="entry name" value="Hsp_70_fam"/>
</dbReference>
<dbReference type="InterPro" id="IPR029047">
    <property type="entry name" value="HSP70_peptide-bd_sf"/>
</dbReference>
<dbReference type="PRINTS" id="PR00301">
    <property type="entry name" value="HEATSHOCK70"/>
</dbReference>
<accession>A0ABR2III0</accession>
<comment type="caution">
    <text evidence="4">The sequence shown here is derived from an EMBL/GenBank/DDBJ whole genome shotgun (WGS) entry which is preliminary data.</text>
</comment>
<dbReference type="Pfam" id="PF00012">
    <property type="entry name" value="HSP70"/>
    <property type="match status" value="1"/>
</dbReference>
<keyword evidence="2 3" id="KW-0067">ATP-binding</keyword>
<dbReference type="EMBL" id="JAPCWZ010000005">
    <property type="protein sequence ID" value="KAK8863136.1"/>
    <property type="molecule type" value="Genomic_DNA"/>
</dbReference>
<comment type="similarity">
    <text evidence="3">Belongs to the heat shock protein 70 family.</text>
</comment>
<dbReference type="SUPFAM" id="SSF100920">
    <property type="entry name" value="Heat shock protein 70kD (HSP70), peptide-binding domain"/>
    <property type="match status" value="1"/>
</dbReference>
<dbReference type="Gene3D" id="3.90.640.10">
    <property type="entry name" value="Actin, Chain A, domain 4"/>
    <property type="match status" value="1"/>
</dbReference>
<keyword evidence="1 3" id="KW-0547">Nucleotide-binding</keyword>
<evidence type="ECO:0000256" key="3">
    <source>
        <dbReference type="RuleBase" id="RU003322"/>
    </source>
</evidence>
<evidence type="ECO:0000313" key="5">
    <source>
        <dbReference type="Proteomes" id="UP001390339"/>
    </source>
</evidence>